<comment type="caution">
    <text evidence="2">The sequence shown here is derived from an EMBL/GenBank/DDBJ whole genome shotgun (WGS) entry which is preliminary data.</text>
</comment>
<keyword evidence="1" id="KW-1133">Transmembrane helix</keyword>
<keyword evidence="1" id="KW-0472">Membrane</keyword>
<evidence type="ECO:0000256" key="1">
    <source>
        <dbReference type="SAM" id="Phobius"/>
    </source>
</evidence>
<feature type="transmembrane region" description="Helical" evidence="1">
    <location>
        <begin position="22"/>
        <end position="39"/>
    </location>
</feature>
<dbReference type="RefSeq" id="WP_118226916.1">
    <property type="nucleotide sequence ID" value="NZ_JADNJY010000014.1"/>
</dbReference>
<feature type="transmembrane region" description="Helical" evidence="1">
    <location>
        <begin position="108"/>
        <end position="125"/>
    </location>
</feature>
<dbReference type="AlphaFoldDB" id="A0A414MI87"/>
<dbReference type="Pfam" id="PF14897">
    <property type="entry name" value="EpsG"/>
    <property type="match status" value="1"/>
</dbReference>
<feature type="transmembrane region" description="Helical" evidence="1">
    <location>
        <begin position="150"/>
        <end position="176"/>
    </location>
</feature>
<protein>
    <submittedName>
        <fullName evidence="2">EpsG family protein</fullName>
    </submittedName>
</protein>
<feature type="transmembrane region" description="Helical" evidence="1">
    <location>
        <begin position="188"/>
        <end position="214"/>
    </location>
</feature>
<name>A0A414MI87_9BACE</name>
<proteinExistence type="predicted"/>
<keyword evidence="1" id="KW-0812">Transmembrane</keyword>
<dbReference type="InterPro" id="IPR049458">
    <property type="entry name" value="EpsG-like"/>
</dbReference>
<reference evidence="2 3" key="1">
    <citation type="submission" date="2018-08" db="EMBL/GenBank/DDBJ databases">
        <title>A genome reference for cultivated species of the human gut microbiota.</title>
        <authorList>
            <person name="Zou Y."/>
            <person name="Xue W."/>
            <person name="Luo G."/>
        </authorList>
    </citation>
    <scope>NUCLEOTIDE SEQUENCE [LARGE SCALE GENOMIC DNA]</scope>
    <source>
        <strain evidence="2 3">AM26-26AC</strain>
    </source>
</reference>
<accession>A0A414MI87</accession>
<feature type="transmembrane region" description="Helical" evidence="1">
    <location>
        <begin position="80"/>
        <end position="101"/>
    </location>
</feature>
<sequence length="375" mass="44847">MFIYYSSVLICFIATFFKDKKIKLFILVGLMIFLCAGYMCGTDWRSYEFAYNHSSLSTVNQEIFEIGYSYLQAICHTLGINFWIFHIALKSIVFFSLCYFVKVFKQNLFLFWFLFLPDMGFYLFIDCPFRNLLAAGGFFLAINLFLKRKFIIFFFITILLAQVHSSAYFLIIIYLFSNLRAKNRYIILFFILSNILAYRLDLITDYILFPLLGIDGYLGERVRTYFIQDEVWNSSVNLGTIYRIICFIIVLYNRKQIESSSVYGRYIFNLAILFFMIYPFGMSMKMIQRFLFYTMPFFIVSIEIIFHDIKLLSMSLHKRLLFMIFFFWGMLVVYKNVTHDYRYIPYTNYFEYIGGHPSYSYRSSYNIQNSPYDAN</sequence>
<organism evidence="2 3">
    <name type="scientific">Bacteroides eggerthii</name>
    <dbReference type="NCBI Taxonomy" id="28111"/>
    <lineage>
        <taxon>Bacteria</taxon>
        <taxon>Pseudomonadati</taxon>
        <taxon>Bacteroidota</taxon>
        <taxon>Bacteroidia</taxon>
        <taxon>Bacteroidales</taxon>
        <taxon>Bacteroidaceae</taxon>
        <taxon>Bacteroides</taxon>
    </lineage>
</organism>
<evidence type="ECO:0000313" key="2">
    <source>
        <dbReference type="EMBL" id="RHF11632.1"/>
    </source>
</evidence>
<feature type="transmembrane region" description="Helical" evidence="1">
    <location>
        <begin position="320"/>
        <end position="337"/>
    </location>
</feature>
<gene>
    <name evidence="2" type="ORF">DW701_02260</name>
</gene>
<feature type="transmembrane region" description="Helical" evidence="1">
    <location>
        <begin position="266"/>
        <end position="284"/>
    </location>
</feature>
<dbReference type="Proteomes" id="UP000283538">
    <property type="component" value="Unassembled WGS sequence"/>
</dbReference>
<feature type="transmembrane region" description="Helical" evidence="1">
    <location>
        <begin position="234"/>
        <end position="254"/>
    </location>
</feature>
<dbReference type="EMBL" id="QSLA01000002">
    <property type="protein sequence ID" value="RHF11632.1"/>
    <property type="molecule type" value="Genomic_DNA"/>
</dbReference>
<evidence type="ECO:0000313" key="3">
    <source>
        <dbReference type="Proteomes" id="UP000283538"/>
    </source>
</evidence>